<dbReference type="EMBL" id="JBANFI010000001">
    <property type="protein sequence ID" value="MFK7159542.1"/>
    <property type="molecule type" value="Genomic_DNA"/>
</dbReference>
<name>A0ABW8PTE6_9GAMM</name>
<gene>
    <name evidence="1" type="ORF">V6U78_00635</name>
</gene>
<reference evidence="1 2" key="1">
    <citation type="submission" date="2024-02" db="EMBL/GenBank/DDBJ databases">
        <title>Marinospirillum sp. MEB 164 isolated from Lonar lake sediment.</title>
        <authorList>
            <person name="Joshi A."/>
            <person name="Thite S."/>
        </authorList>
    </citation>
    <scope>NUCLEOTIDE SEQUENCE [LARGE SCALE GENOMIC DNA]</scope>
    <source>
        <strain evidence="1 2">MEB164</strain>
    </source>
</reference>
<proteinExistence type="predicted"/>
<dbReference type="RefSeq" id="WP_405336046.1">
    <property type="nucleotide sequence ID" value="NZ_JBANFI010000001.1"/>
</dbReference>
<accession>A0ABW8PTE6</accession>
<keyword evidence="2" id="KW-1185">Reference proteome</keyword>
<comment type="caution">
    <text evidence="1">The sequence shown here is derived from an EMBL/GenBank/DDBJ whole genome shotgun (WGS) entry which is preliminary data.</text>
</comment>
<evidence type="ECO:0000313" key="2">
    <source>
        <dbReference type="Proteomes" id="UP001621714"/>
    </source>
</evidence>
<evidence type="ECO:0000313" key="1">
    <source>
        <dbReference type="EMBL" id="MFK7159542.1"/>
    </source>
</evidence>
<dbReference type="Proteomes" id="UP001621714">
    <property type="component" value="Unassembled WGS sequence"/>
</dbReference>
<organism evidence="1 2">
    <name type="scientific">Marinospirillum alkalitolerans</name>
    <dbReference type="NCBI Taxonomy" id="3123374"/>
    <lineage>
        <taxon>Bacteria</taxon>
        <taxon>Pseudomonadati</taxon>
        <taxon>Pseudomonadota</taxon>
        <taxon>Gammaproteobacteria</taxon>
        <taxon>Oceanospirillales</taxon>
        <taxon>Oceanospirillaceae</taxon>
        <taxon>Marinospirillum</taxon>
    </lineage>
</organism>
<protein>
    <recommendedName>
        <fullName evidence="3">Molecular chaperone</fullName>
    </recommendedName>
</protein>
<evidence type="ECO:0008006" key="3">
    <source>
        <dbReference type="Google" id="ProtNLM"/>
    </source>
</evidence>
<sequence length="537" mass="58903">MTLIPVALPPLVLTQLSDLESNFAALQTWLAEQPLAYPQGVAPALAGLLTELNQLQLAAPERVRWLDALRHTSQQLLPLLTRAKDAAVAQRLEQGLLTGYQRAVNDLLAMRHQLAARELAQLLLPSLYRCLELPKSLLVRSCLHALPLSDAFWQELQVFYQLACQSRLQNHSVQTSAPASCEAAYIHLLVLGLIQPENLRADELLVAVDWLGRATPLIKMTQPVQAEAVFVALAQEGYRPQRRVMVQPEKGYQLQTEALAALLARHLSQEAHEGRLPARVQQHLCACLSPPTERGAPRLSVTGVLEISLGWRATHLCWQDQAPSAPALSPKKTNPFLALALDDDDPWGAAADVAEAGFATGTSTLNWVKEGQPEAPSAQAAQLHLVHKSNTSATGYGLIWPSGDSPALLRSGELVGVKEAEGWQLGVIRWVKPRTQHQEFGVELLTSRAVACEIKPARSFDQAVSWQPGFLIPALPVLGIAASVLAPRLSFHEGMRIQLQQPQGQQKAQLVELLRAYGEFNQFRLDHLSQPMRIGLV</sequence>